<name>A0A3A0W570_STAGA</name>
<feature type="region of interest" description="Disordered" evidence="1">
    <location>
        <begin position="136"/>
        <end position="164"/>
    </location>
</feature>
<evidence type="ECO:0000259" key="3">
    <source>
        <dbReference type="Pfam" id="PF13273"/>
    </source>
</evidence>
<evidence type="ECO:0000313" key="4">
    <source>
        <dbReference type="EMBL" id="RIP36987.1"/>
    </source>
</evidence>
<dbReference type="AlphaFoldDB" id="A0A3A0W570"/>
<reference evidence="4 5" key="1">
    <citation type="journal article" date="2016" name="Front. Microbiol.">
        <title>Comprehensive Phylogenetic Analysis of Bovine Non-aureus Staphylococci Species Based on Whole-Genome Sequencing.</title>
        <authorList>
            <person name="Naushad S."/>
            <person name="Barkema H.W."/>
            <person name="Luby C."/>
            <person name="Condas L.A."/>
            <person name="Nobrega D.B."/>
            <person name="Carson D.A."/>
            <person name="De Buck J."/>
        </authorList>
    </citation>
    <scope>NUCLEOTIDE SEQUENCE [LARGE SCALE GENOMIC DNA]</scope>
    <source>
        <strain evidence="4 5">SNUC 4781</strain>
    </source>
</reference>
<evidence type="ECO:0000313" key="5">
    <source>
        <dbReference type="Proteomes" id="UP000265541"/>
    </source>
</evidence>
<feature type="transmembrane region" description="Helical" evidence="2">
    <location>
        <begin position="62"/>
        <end position="88"/>
    </location>
</feature>
<sequence length="164" mass="17698">MKRTAEKVLAWIGVALQIIGVIAIGLMFPFMGSNDFKQSAIQAMQQEDASLTAANAEDGLNLLLGMLGIGLIYGIVVLIIGLIGAILIGKKAKVAAILLIIAGVLSILGNWINAILWIVAAIMLLVRKPKDTNYYEHSTTTDSNDDLSSFESLNNKDSDNNYKY</sequence>
<feature type="transmembrane region" description="Helical" evidence="2">
    <location>
        <begin position="95"/>
        <end position="126"/>
    </location>
</feature>
<keyword evidence="2" id="KW-0472">Membrane</keyword>
<keyword evidence="2" id="KW-0812">Transmembrane</keyword>
<feature type="compositionally biased region" description="Low complexity" evidence="1">
    <location>
        <begin position="138"/>
        <end position="149"/>
    </location>
</feature>
<evidence type="ECO:0000256" key="1">
    <source>
        <dbReference type="SAM" id="MobiDB-lite"/>
    </source>
</evidence>
<accession>A0A3A0W570</accession>
<dbReference type="Proteomes" id="UP000265541">
    <property type="component" value="Unassembled WGS sequence"/>
</dbReference>
<gene>
    <name evidence="4" type="ORF">BUZ14_00130</name>
</gene>
<comment type="caution">
    <text evidence="4">The sequence shown here is derived from an EMBL/GenBank/DDBJ whole genome shotgun (WGS) entry which is preliminary data.</text>
</comment>
<dbReference type="RefSeq" id="WP_119483802.1">
    <property type="nucleotide sequence ID" value="NZ_QYJN01000001.1"/>
</dbReference>
<feature type="domain" description="DUF4064" evidence="3">
    <location>
        <begin position="2"/>
        <end position="107"/>
    </location>
</feature>
<dbReference type="OrthoDB" id="2414536at2"/>
<dbReference type="InterPro" id="IPR025273">
    <property type="entry name" value="DUF4064"/>
</dbReference>
<evidence type="ECO:0000256" key="2">
    <source>
        <dbReference type="SAM" id="Phobius"/>
    </source>
</evidence>
<feature type="compositionally biased region" description="Basic and acidic residues" evidence="1">
    <location>
        <begin position="154"/>
        <end position="164"/>
    </location>
</feature>
<feature type="transmembrane region" description="Helical" evidence="2">
    <location>
        <begin position="9"/>
        <end position="30"/>
    </location>
</feature>
<proteinExistence type="predicted"/>
<protein>
    <submittedName>
        <fullName evidence="4">DUF4064 domain-containing protein</fullName>
    </submittedName>
</protein>
<dbReference type="Pfam" id="PF13273">
    <property type="entry name" value="DUF4064"/>
    <property type="match status" value="1"/>
</dbReference>
<keyword evidence="2" id="KW-1133">Transmembrane helix</keyword>
<dbReference type="EMBL" id="QYJN01000001">
    <property type="protein sequence ID" value="RIP36987.1"/>
    <property type="molecule type" value="Genomic_DNA"/>
</dbReference>
<organism evidence="4 5">
    <name type="scientific">Staphylococcus gallinarum</name>
    <dbReference type="NCBI Taxonomy" id="1293"/>
    <lineage>
        <taxon>Bacteria</taxon>
        <taxon>Bacillati</taxon>
        <taxon>Bacillota</taxon>
        <taxon>Bacilli</taxon>
        <taxon>Bacillales</taxon>
        <taxon>Staphylococcaceae</taxon>
        <taxon>Staphylococcus</taxon>
    </lineage>
</organism>